<dbReference type="RefSeq" id="WP_169837478.1">
    <property type="nucleotide sequence ID" value="NZ_JABXYM010000001.1"/>
</dbReference>
<dbReference type="InterPro" id="IPR036779">
    <property type="entry name" value="LysM_dom_sf"/>
</dbReference>
<organism evidence="3 4">
    <name type="scientific">Salipaludibacillus agaradhaerens</name>
    <name type="common">Bacillus agaradhaerens</name>
    <dbReference type="NCBI Taxonomy" id="76935"/>
    <lineage>
        <taxon>Bacteria</taxon>
        <taxon>Bacillati</taxon>
        <taxon>Bacillota</taxon>
        <taxon>Bacilli</taxon>
        <taxon>Bacillales</taxon>
        <taxon>Bacillaceae</taxon>
    </lineage>
</organism>
<dbReference type="PROSITE" id="PS51782">
    <property type="entry name" value="LYSM"/>
    <property type="match status" value="1"/>
</dbReference>
<sequence length="108" mass="12389">MTYYRFFKKYVDGSVAILMLSALLFSWTYFTEDDDVQGREEQFFMTSKWTVSEGESLWMIASSAAEEMEMTIEEALVWIKNENALDNEAIYPGQSLAIPVEMKGVASE</sequence>
<dbReference type="InterPro" id="IPR018392">
    <property type="entry name" value="LysM"/>
</dbReference>
<keyword evidence="4" id="KW-1185">Reference proteome</keyword>
<protein>
    <submittedName>
        <fullName evidence="3">LysM peptidoglycan-binding domain-containing protein</fullName>
    </submittedName>
</protein>
<gene>
    <name evidence="3" type="ORF">HXA33_06300</name>
</gene>
<accession>A0A9Q4B0Z1</accession>
<evidence type="ECO:0000313" key="3">
    <source>
        <dbReference type="EMBL" id="MCR6096155.1"/>
    </source>
</evidence>
<proteinExistence type="predicted"/>
<dbReference type="Proteomes" id="UP001057753">
    <property type="component" value="Unassembled WGS sequence"/>
</dbReference>
<dbReference type="Gene3D" id="3.10.350.10">
    <property type="entry name" value="LysM domain"/>
    <property type="match status" value="1"/>
</dbReference>
<dbReference type="AlphaFoldDB" id="A0A9Q4B0Z1"/>
<keyword evidence="1" id="KW-0472">Membrane</keyword>
<comment type="caution">
    <text evidence="3">The sequence shown here is derived from an EMBL/GenBank/DDBJ whole genome shotgun (WGS) entry which is preliminary data.</text>
</comment>
<reference evidence="3" key="1">
    <citation type="submission" date="2020-06" db="EMBL/GenBank/DDBJ databases">
        <title>Insight into the genomes of haloalkaliphilic bacilli from Kenyan soda lakes.</title>
        <authorList>
            <person name="Mwirichia R."/>
            <person name="Villamizar G.C."/>
            <person name="Poehlein A."/>
            <person name="Mugweru J."/>
            <person name="Kipnyargis A."/>
            <person name="Kiplimo D."/>
            <person name="Orwa P."/>
            <person name="Daniel R."/>
        </authorList>
    </citation>
    <scope>NUCLEOTIDE SEQUENCE</scope>
    <source>
        <strain evidence="3">B1096_S55</strain>
    </source>
</reference>
<feature type="domain" description="LysM" evidence="2">
    <location>
        <begin position="47"/>
        <end position="98"/>
    </location>
</feature>
<keyword evidence="1" id="KW-0812">Transmembrane</keyword>
<evidence type="ECO:0000313" key="4">
    <source>
        <dbReference type="Proteomes" id="UP001057753"/>
    </source>
</evidence>
<dbReference type="EMBL" id="JABXYM010000001">
    <property type="protein sequence ID" value="MCR6096155.1"/>
    <property type="molecule type" value="Genomic_DNA"/>
</dbReference>
<keyword evidence="1" id="KW-1133">Transmembrane helix</keyword>
<evidence type="ECO:0000259" key="2">
    <source>
        <dbReference type="PROSITE" id="PS51782"/>
    </source>
</evidence>
<name>A0A9Q4B0Z1_SALAG</name>
<dbReference type="Pfam" id="PF01476">
    <property type="entry name" value="LysM"/>
    <property type="match status" value="1"/>
</dbReference>
<evidence type="ECO:0000256" key="1">
    <source>
        <dbReference type="SAM" id="Phobius"/>
    </source>
</evidence>
<feature type="transmembrane region" description="Helical" evidence="1">
    <location>
        <begin position="12"/>
        <end position="30"/>
    </location>
</feature>